<reference evidence="1 2" key="1">
    <citation type="submission" date="2024-03" db="EMBL/GenBank/DDBJ databases">
        <title>A high-quality draft genome sequence of Diaporthe vaccinii, a causative agent of upright dieback and viscid rot disease in cranberry plants.</title>
        <authorList>
            <person name="Sarrasin M."/>
            <person name="Lang B.F."/>
            <person name="Burger G."/>
        </authorList>
    </citation>
    <scope>NUCLEOTIDE SEQUENCE [LARGE SCALE GENOMIC DNA]</scope>
    <source>
        <strain evidence="1 2">IS7</strain>
    </source>
</reference>
<keyword evidence="2" id="KW-1185">Reference proteome</keyword>
<sequence>MSFVYSTIVASIVVASITNSYHPISDSIPQRSHSTSCTRTWTGFISFIFGRLSQMLGLYHDAHDLPIPLTLAVFIIKQDNAFSRDSQRFTSHRRCSSDRDTPWIFASIYQ</sequence>
<accession>A0ABR4E1L4</accession>
<proteinExistence type="predicted"/>
<dbReference type="EMBL" id="JBAWTH010000118">
    <property type="protein sequence ID" value="KAL2276319.1"/>
    <property type="molecule type" value="Genomic_DNA"/>
</dbReference>
<comment type="caution">
    <text evidence="1">The sequence shown here is derived from an EMBL/GenBank/DDBJ whole genome shotgun (WGS) entry which is preliminary data.</text>
</comment>
<evidence type="ECO:0000313" key="1">
    <source>
        <dbReference type="EMBL" id="KAL2276319.1"/>
    </source>
</evidence>
<dbReference type="Proteomes" id="UP001600888">
    <property type="component" value="Unassembled WGS sequence"/>
</dbReference>
<evidence type="ECO:0000313" key="2">
    <source>
        <dbReference type="Proteomes" id="UP001600888"/>
    </source>
</evidence>
<protein>
    <submittedName>
        <fullName evidence="1">Uncharacterized protein</fullName>
    </submittedName>
</protein>
<gene>
    <name evidence="1" type="ORF">FJTKL_01002</name>
</gene>
<organism evidence="1 2">
    <name type="scientific">Diaporthe vaccinii</name>
    <dbReference type="NCBI Taxonomy" id="105482"/>
    <lineage>
        <taxon>Eukaryota</taxon>
        <taxon>Fungi</taxon>
        <taxon>Dikarya</taxon>
        <taxon>Ascomycota</taxon>
        <taxon>Pezizomycotina</taxon>
        <taxon>Sordariomycetes</taxon>
        <taxon>Sordariomycetidae</taxon>
        <taxon>Diaporthales</taxon>
        <taxon>Diaporthaceae</taxon>
        <taxon>Diaporthe</taxon>
        <taxon>Diaporthe eres species complex</taxon>
    </lineage>
</organism>
<name>A0ABR4E1L4_9PEZI</name>